<feature type="non-terminal residue" evidence="1">
    <location>
        <position position="1"/>
    </location>
</feature>
<evidence type="ECO:0000313" key="1">
    <source>
        <dbReference type="EMBL" id="KKL26918.1"/>
    </source>
</evidence>
<dbReference type="EMBL" id="LAZR01035662">
    <property type="protein sequence ID" value="KKL26918.1"/>
    <property type="molecule type" value="Genomic_DNA"/>
</dbReference>
<organism evidence="1">
    <name type="scientific">marine sediment metagenome</name>
    <dbReference type="NCBI Taxonomy" id="412755"/>
    <lineage>
        <taxon>unclassified sequences</taxon>
        <taxon>metagenomes</taxon>
        <taxon>ecological metagenomes</taxon>
    </lineage>
</organism>
<sequence length="146" mass="15675">DTGMYRAASNNLQFVTGGGQRLGLTASSFVAPAVYTATSGSAANVYVANGGKLWRSTASSRAYKIDIRPLAKPPIVHASTFRYIPGYVDDDPEGLVMHYGFIAQDVQAALGDGSVTYNEDGSVDDYNWKHIIATLEARIAILEARE</sequence>
<gene>
    <name evidence="1" type="ORF">LCGC14_2390460</name>
</gene>
<protein>
    <recommendedName>
        <fullName evidence="2">Peptidase S74 domain-containing protein</fullName>
    </recommendedName>
</protein>
<accession>A0A0F9ESW1</accession>
<evidence type="ECO:0008006" key="2">
    <source>
        <dbReference type="Google" id="ProtNLM"/>
    </source>
</evidence>
<comment type="caution">
    <text evidence="1">The sequence shown here is derived from an EMBL/GenBank/DDBJ whole genome shotgun (WGS) entry which is preliminary data.</text>
</comment>
<proteinExistence type="predicted"/>
<dbReference type="AlphaFoldDB" id="A0A0F9ESW1"/>
<name>A0A0F9ESW1_9ZZZZ</name>
<reference evidence="1" key="1">
    <citation type="journal article" date="2015" name="Nature">
        <title>Complex archaea that bridge the gap between prokaryotes and eukaryotes.</title>
        <authorList>
            <person name="Spang A."/>
            <person name="Saw J.H."/>
            <person name="Jorgensen S.L."/>
            <person name="Zaremba-Niedzwiedzka K."/>
            <person name="Martijn J."/>
            <person name="Lind A.E."/>
            <person name="van Eijk R."/>
            <person name="Schleper C."/>
            <person name="Guy L."/>
            <person name="Ettema T.J."/>
        </authorList>
    </citation>
    <scope>NUCLEOTIDE SEQUENCE</scope>
</reference>